<reference evidence="7" key="1">
    <citation type="submission" date="2024-06" db="UniProtKB">
        <authorList>
            <consortium name="RefSeq"/>
        </authorList>
    </citation>
    <scope>NUCLEOTIDE SEQUENCE [LARGE SCALE GENOMIC DNA]</scope>
</reference>
<organism evidence="7 8">
    <name type="scientific">Crassostrea virginica</name>
    <name type="common">Eastern oyster</name>
    <dbReference type="NCBI Taxonomy" id="6565"/>
    <lineage>
        <taxon>Eukaryota</taxon>
        <taxon>Metazoa</taxon>
        <taxon>Spiralia</taxon>
        <taxon>Lophotrochozoa</taxon>
        <taxon>Mollusca</taxon>
        <taxon>Bivalvia</taxon>
        <taxon>Autobranchia</taxon>
        <taxon>Pteriomorphia</taxon>
        <taxon>Ostreida</taxon>
        <taxon>Ostreoidea</taxon>
        <taxon>Ostreidae</taxon>
        <taxon>Crassostrea</taxon>
    </lineage>
</organism>
<name>A0A8B8BTR9_CRAVI</name>
<dbReference type="InterPro" id="IPR000418">
    <property type="entry name" value="Ets_dom"/>
</dbReference>
<dbReference type="KEGG" id="cvn:111113042"/>
<protein>
    <submittedName>
        <fullName evidence="8">ETS homologous factor-like isoform X1</fullName>
    </submittedName>
</protein>
<feature type="domain" description="PNT" evidence="6">
    <location>
        <begin position="181"/>
        <end position="268"/>
    </location>
</feature>
<dbReference type="PROSITE" id="PS51433">
    <property type="entry name" value="PNT"/>
    <property type="match status" value="1"/>
</dbReference>
<keyword evidence="7" id="KW-1185">Reference proteome</keyword>
<evidence type="ECO:0000256" key="3">
    <source>
        <dbReference type="RuleBase" id="RU004019"/>
    </source>
</evidence>
<dbReference type="InterPro" id="IPR013761">
    <property type="entry name" value="SAM/pointed_sf"/>
</dbReference>
<sequence length="514" mass="59232">MAILLLVPGLCDKSTSVSTCKNDAFAPVDTQNPQPQGSDVGFPLGHVTTNLTMPSVSPSQYICDMFEFPLEEPYIEGTEYTGHQQQNHFENIVESPSVFCSSGNSTTSDPTKMRGESPDTACKVPDTTDYYPGYPAQSYPTDYSEGHERLAHSGGYEAPYCAKIMDNGVCDERLTSYDRQYSTNKRAKLAGSNWSNKNPEYWSSQEVLDWVFYAAEKNGIDCEHLYAENFRNIDGISLCKLGPDGFQRLEPNHGLLFYEMFRKICDGLYLHQRAENPGHSPNANDLTYSSSKPREHLVMNSDSTPLISSYCSVPDMGKTETAPSQYLYNVSGMYPFKCQSMPQMPNPYQAAQLKQYPLPAYGHMHPQTMYPNYTMARRLPYMHDEHHHPPIRRRPGRPRIKSQPHDEENAREKKAKNQHLWEFIYEILMNPMYNPQFLRWENQREGVFRFVQSEAVAQLWGGLKNNENMTYEKLSRAMRHYYKRGILERVEGRRLVYKFSRVAMERVREKRHSI</sequence>
<dbReference type="AlphaFoldDB" id="A0A8B8BTR9"/>
<dbReference type="Pfam" id="PF00178">
    <property type="entry name" value="Ets"/>
    <property type="match status" value="1"/>
</dbReference>
<evidence type="ECO:0000259" key="5">
    <source>
        <dbReference type="PROSITE" id="PS50061"/>
    </source>
</evidence>
<feature type="domain" description="ETS" evidence="5">
    <location>
        <begin position="418"/>
        <end position="500"/>
    </location>
</feature>
<accession>A0A8B8BTR9</accession>
<dbReference type="InterPro" id="IPR003118">
    <property type="entry name" value="Pointed_dom"/>
</dbReference>
<dbReference type="Gene3D" id="1.10.10.10">
    <property type="entry name" value="Winged helix-like DNA-binding domain superfamily/Winged helix DNA-binding domain"/>
    <property type="match status" value="1"/>
</dbReference>
<evidence type="ECO:0000256" key="4">
    <source>
        <dbReference type="SAM" id="MobiDB-lite"/>
    </source>
</evidence>
<feature type="compositionally biased region" description="Polar residues" evidence="4">
    <location>
        <begin position="100"/>
        <end position="110"/>
    </location>
</feature>
<comment type="subcellular location">
    <subcellularLocation>
        <location evidence="3">Nucleus</location>
    </subcellularLocation>
</comment>
<dbReference type="GO" id="GO:0030154">
    <property type="term" value="P:cell differentiation"/>
    <property type="evidence" value="ECO:0007669"/>
    <property type="project" value="TreeGrafter"/>
</dbReference>
<dbReference type="PRINTS" id="PR00454">
    <property type="entry name" value="ETSDOMAIN"/>
</dbReference>
<dbReference type="SMART" id="SM00413">
    <property type="entry name" value="ETS"/>
    <property type="match status" value="1"/>
</dbReference>
<dbReference type="InterPro" id="IPR036390">
    <property type="entry name" value="WH_DNA-bd_sf"/>
</dbReference>
<feature type="region of interest" description="Disordered" evidence="4">
    <location>
        <begin position="385"/>
        <end position="413"/>
    </location>
</feature>
<dbReference type="PROSITE" id="PS50061">
    <property type="entry name" value="ETS_DOMAIN_3"/>
    <property type="match status" value="1"/>
</dbReference>
<dbReference type="GO" id="GO:0005634">
    <property type="term" value="C:nucleus"/>
    <property type="evidence" value="ECO:0007669"/>
    <property type="project" value="UniProtKB-SubCell"/>
</dbReference>
<dbReference type="RefSeq" id="XP_022306700.1">
    <property type="nucleotide sequence ID" value="XM_022450992.1"/>
</dbReference>
<feature type="compositionally biased region" description="Basic residues" evidence="4">
    <location>
        <begin position="389"/>
        <end position="402"/>
    </location>
</feature>
<comment type="similarity">
    <text evidence="1 3">Belongs to the ETS family.</text>
</comment>
<dbReference type="PANTHER" id="PTHR11849:SF190">
    <property type="entry name" value="ETS-DOMAIN PROTEIN"/>
    <property type="match status" value="1"/>
</dbReference>
<feature type="compositionally biased region" description="Basic and acidic residues" evidence="4">
    <location>
        <begin position="403"/>
        <end position="412"/>
    </location>
</feature>
<evidence type="ECO:0000313" key="8">
    <source>
        <dbReference type="RefSeq" id="XP_022306700.1"/>
    </source>
</evidence>
<keyword evidence="3" id="KW-0539">Nucleus</keyword>
<dbReference type="InterPro" id="IPR046328">
    <property type="entry name" value="ETS_fam"/>
</dbReference>
<evidence type="ECO:0000256" key="1">
    <source>
        <dbReference type="ARBA" id="ARBA00005562"/>
    </source>
</evidence>
<keyword evidence="2 3" id="KW-0238">DNA-binding</keyword>
<dbReference type="GO" id="GO:0000981">
    <property type="term" value="F:DNA-binding transcription factor activity, RNA polymerase II-specific"/>
    <property type="evidence" value="ECO:0007669"/>
    <property type="project" value="TreeGrafter"/>
</dbReference>
<feature type="region of interest" description="Disordered" evidence="4">
    <location>
        <begin position="100"/>
        <end position="126"/>
    </location>
</feature>
<dbReference type="Proteomes" id="UP000694844">
    <property type="component" value="Chromosome 1"/>
</dbReference>
<gene>
    <name evidence="8" type="primary">LOC111113042</name>
</gene>
<dbReference type="FunFam" id="1.10.10.10:FF:001336">
    <property type="entry name" value="Epithelium specific ets factor 3, ese3, putative"/>
    <property type="match status" value="1"/>
</dbReference>
<dbReference type="SUPFAM" id="SSF46785">
    <property type="entry name" value="Winged helix' DNA-binding domain"/>
    <property type="match status" value="1"/>
</dbReference>
<evidence type="ECO:0000259" key="6">
    <source>
        <dbReference type="PROSITE" id="PS51433"/>
    </source>
</evidence>
<dbReference type="Gene3D" id="1.10.150.50">
    <property type="entry name" value="Transcription Factor, Ets-1"/>
    <property type="match status" value="1"/>
</dbReference>
<dbReference type="GeneID" id="111113042"/>
<dbReference type="GO" id="GO:0043565">
    <property type="term" value="F:sequence-specific DNA binding"/>
    <property type="evidence" value="ECO:0007669"/>
    <property type="project" value="InterPro"/>
</dbReference>
<reference evidence="8" key="2">
    <citation type="submission" date="2025-08" db="UniProtKB">
        <authorList>
            <consortium name="RefSeq"/>
        </authorList>
    </citation>
    <scope>IDENTIFICATION</scope>
    <source>
        <tissue evidence="8">Whole sample</tissue>
    </source>
</reference>
<proteinExistence type="inferred from homology"/>
<evidence type="ECO:0000313" key="7">
    <source>
        <dbReference type="Proteomes" id="UP000694844"/>
    </source>
</evidence>
<dbReference type="Pfam" id="PF02198">
    <property type="entry name" value="SAM_PNT"/>
    <property type="match status" value="1"/>
</dbReference>
<dbReference type="PANTHER" id="PTHR11849">
    <property type="entry name" value="ETS"/>
    <property type="match status" value="1"/>
</dbReference>
<dbReference type="SUPFAM" id="SSF47769">
    <property type="entry name" value="SAM/Pointed domain"/>
    <property type="match status" value="1"/>
</dbReference>
<dbReference type="InterPro" id="IPR036388">
    <property type="entry name" value="WH-like_DNA-bd_sf"/>
</dbReference>
<evidence type="ECO:0000256" key="2">
    <source>
        <dbReference type="ARBA" id="ARBA00023125"/>
    </source>
</evidence>
<dbReference type="SMART" id="SM00251">
    <property type="entry name" value="SAM_PNT"/>
    <property type="match status" value="1"/>
</dbReference>
<dbReference type="OrthoDB" id="5961210at2759"/>